<dbReference type="InterPro" id="IPR002048">
    <property type="entry name" value="EF_hand_dom"/>
</dbReference>
<dbReference type="InterPro" id="IPR011992">
    <property type="entry name" value="EF-hand-dom_pair"/>
</dbReference>
<dbReference type="STRING" id="48269.A0A183LFF7"/>
<dbReference type="EMBL" id="UZAI01000647">
    <property type="protein sequence ID" value="VDO55239.1"/>
    <property type="molecule type" value="Genomic_DNA"/>
</dbReference>
<name>A0A183LFF7_9TREM</name>
<dbReference type="SUPFAM" id="SSF47473">
    <property type="entry name" value="EF-hand"/>
    <property type="match status" value="2"/>
</dbReference>
<dbReference type="GO" id="GO:0006897">
    <property type="term" value="P:endocytosis"/>
    <property type="evidence" value="ECO:0007669"/>
    <property type="project" value="TreeGrafter"/>
</dbReference>
<dbReference type="InterPro" id="IPR018247">
    <property type="entry name" value="EF_Hand_1_Ca_BS"/>
</dbReference>
<dbReference type="Proteomes" id="UP000277204">
    <property type="component" value="Unassembled WGS sequence"/>
</dbReference>
<dbReference type="GO" id="GO:0005886">
    <property type="term" value="C:plasma membrane"/>
    <property type="evidence" value="ECO:0007669"/>
    <property type="project" value="TreeGrafter"/>
</dbReference>
<dbReference type="SMART" id="SM00027">
    <property type="entry name" value="EH"/>
    <property type="match status" value="2"/>
</dbReference>
<accession>A0A183LFF7</accession>
<sequence>MRSLFLMRIGIERFSINFSQPMGNYLGKKLERFVFLKFQLPVETLGKIWDLSDIDNDGSLDQSEFIVAMHLVHQSLEGKILPDKLPKNLVPPDKEHYFSNSTSINNSMLCLPPITSDADFNLALVPVQSTSELNPKQSTGYLSALVSAFPTGETLTTQSTHTTPTVWALSGHQPYLQLYNFPEWAISADEHAKNLRVFAALDMDADGLVSGPEVRDILMRSGLPQDILAHIWELVDIQNTGLLNSEQFTVAMHLATEQLSAGLSNRTLPNVLPPALLPPSLRPIPPDPSIYEESNKLIVEIEALSRYVIIIAFNFCTIGFSCSIIVFEKSAVESDYVSMAKDSQRRASEATAKQRTIDTLNHTIRNLANQRVEAERRLGDYSREKDTLENVLNEIKSHVVNERQKVEEMRIKINCQQASTKSQKEEIACLRNELNELIREEAMLQDKIIENQRRLEQIEKENRLAQSRVDQANIKLETLESTRGQLLEVLEQYNGLLNGDENIKEPDEARVKSLLSDESAKDSLRSFDTGLDGINWPNNNNAPSFTTGISTFSAFDTARSQTGAHSVPLPLMSINPVSGGDWKTNERGLLNSSLGFPFPYDPFDSNDPFKSSKANEFHKESVEDPFALSSTNDPFKDSDPFGIDPFGLSYLMAKDKKSPNNIASAFDPFKPDSVCPTVLPENSLIGADFDAVR</sequence>
<dbReference type="PROSITE" id="PS50031">
    <property type="entry name" value="EH"/>
    <property type="match status" value="2"/>
</dbReference>
<dbReference type="CDD" id="cd00052">
    <property type="entry name" value="EH"/>
    <property type="match status" value="2"/>
</dbReference>
<keyword evidence="2" id="KW-1185">Reference proteome</keyword>
<reference evidence="1 2" key="1">
    <citation type="submission" date="2018-11" db="EMBL/GenBank/DDBJ databases">
        <authorList>
            <consortium name="Pathogen Informatics"/>
        </authorList>
    </citation>
    <scope>NUCLEOTIDE SEQUENCE [LARGE SCALE GENOMIC DNA]</scope>
    <source>
        <strain evidence="1 2">Zambia</strain>
    </source>
</reference>
<gene>
    <name evidence="1" type="ORF">SMRZ_LOCUS2532</name>
</gene>
<dbReference type="GO" id="GO:0005737">
    <property type="term" value="C:cytoplasm"/>
    <property type="evidence" value="ECO:0007669"/>
    <property type="project" value="TreeGrafter"/>
</dbReference>
<dbReference type="AlphaFoldDB" id="A0A183LFF7"/>
<proteinExistence type="predicted"/>
<dbReference type="PANTHER" id="PTHR11216">
    <property type="entry name" value="EH DOMAIN"/>
    <property type="match status" value="1"/>
</dbReference>
<evidence type="ECO:0000313" key="2">
    <source>
        <dbReference type="Proteomes" id="UP000277204"/>
    </source>
</evidence>
<protein>
    <submittedName>
        <fullName evidence="1">Uncharacterized protein</fullName>
    </submittedName>
</protein>
<dbReference type="PROSITE" id="PS50222">
    <property type="entry name" value="EF_HAND_2"/>
    <property type="match status" value="2"/>
</dbReference>
<organism evidence="1 2">
    <name type="scientific">Schistosoma margrebowiei</name>
    <dbReference type="NCBI Taxonomy" id="48269"/>
    <lineage>
        <taxon>Eukaryota</taxon>
        <taxon>Metazoa</taxon>
        <taxon>Spiralia</taxon>
        <taxon>Lophotrochozoa</taxon>
        <taxon>Platyhelminthes</taxon>
        <taxon>Trematoda</taxon>
        <taxon>Digenea</taxon>
        <taxon>Strigeidida</taxon>
        <taxon>Schistosomatoidea</taxon>
        <taxon>Schistosomatidae</taxon>
        <taxon>Schistosoma</taxon>
    </lineage>
</organism>
<dbReference type="Gene3D" id="1.10.238.10">
    <property type="entry name" value="EF-hand"/>
    <property type="match status" value="2"/>
</dbReference>
<dbReference type="PROSITE" id="PS00018">
    <property type="entry name" value="EF_HAND_1"/>
    <property type="match status" value="2"/>
</dbReference>
<dbReference type="GO" id="GO:0005509">
    <property type="term" value="F:calcium ion binding"/>
    <property type="evidence" value="ECO:0007669"/>
    <property type="project" value="InterPro"/>
</dbReference>
<dbReference type="Pfam" id="PF12763">
    <property type="entry name" value="EH"/>
    <property type="match status" value="2"/>
</dbReference>
<dbReference type="InterPro" id="IPR000261">
    <property type="entry name" value="EH_dom"/>
</dbReference>
<evidence type="ECO:0000313" key="1">
    <source>
        <dbReference type="EMBL" id="VDO55239.1"/>
    </source>
</evidence>
<dbReference type="GO" id="GO:0016197">
    <property type="term" value="P:endosomal transport"/>
    <property type="evidence" value="ECO:0007669"/>
    <property type="project" value="TreeGrafter"/>
</dbReference>
<dbReference type="SMART" id="SM00054">
    <property type="entry name" value="EFh"/>
    <property type="match status" value="3"/>
</dbReference>